<keyword evidence="7" id="KW-0406">Ion transport</keyword>
<keyword evidence="11" id="KW-1071">Ligand-gated ion channel</keyword>
<keyword evidence="8 13" id="KW-0472">Membrane</keyword>
<evidence type="ECO:0000256" key="10">
    <source>
        <dbReference type="ARBA" id="ARBA00023180"/>
    </source>
</evidence>
<proteinExistence type="inferred from homology"/>
<evidence type="ECO:0000256" key="8">
    <source>
        <dbReference type="ARBA" id="ARBA00023136"/>
    </source>
</evidence>
<evidence type="ECO:0000259" key="14">
    <source>
        <dbReference type="Pfam" id="PF00060"/>
    </source>
</evidence>
<evidence type="ECO:0000256" key="4">
    <source>
        <dbReference type="ARBA" id="ARBA00022475"/>
    </source>
</evidence>
<keyword evidence="6 13" id="KW-1133">Transmembrane helix</keyword>
<evidence type="ECO:0000259" key="15">
    <source>
        <dbReference type="Pfam" id="PF10613"/>
    </source>
</evidence>
<evidence type="ECO:0000256" key="7">
    <source>
        <dbReference type="ARBA" id="ARBA00023065"/>
    </source>
</evidence>
<evidence type="ECO:0000313" key="16">
    <source>
        <dbReference type="EnsemblMetazoa" id="XP_029347065.1"/>
    </source>
</evidence>
<organism evidence="16 17">
    <name type="scientific">Acyrthosiphon pisum</name>
    <name type="common">Pea aphid</name>
    <dbReference type="NCBI Taxonomy" id="7029"/>
    <lineage>
        <taxon>Eukaryota</taxon>
        <taxon>Metazoa</taxon>
        <taxon>Ecdysozoa</taxon>
        <taxon>Arthropoda</taxon>
        <taxon>Hexapoda</taxon>
        <taxon>Insecta</taxon>
        <taxon>Pterygota</taxon>
        <taxon>Neoptera</taxon>
        <taxon>Paraneoptera</taxon>
        <taxon>Hemiptera</taxon>
        <taxon>Sternorrhyncha</taxon>
        <taxon>Aphidomorpha</taxon>
        <taxon>Aphidoidea</taxon>
        <taxon>Aphididae</taxon>
        <taxon>Macrosiphini</taxon>
        <taxon>Acyrthosiphon</taxon>
    </lineage>
</organism>
<comment type="subcellular location">
    <subcellularLocation>
        <location evidence="1">Cell membrane</location>
        <topology evidence="1">Multi-pass membrane protein</topology>
    </subcellularLocation>
</comment>
<keyword evidence="10" id="KW-0325">Glycoprotein</keyword>
<comment type="similarity">
    <text evidence="2">Belongs to the glutamate-gated ion channel (TC 1.A.10.1) family.</text>
</comment>
<protein>
    <recommendedName>
        <fullName evidence="18">Ionotropic glutamate receptor C-terminal domain-containing protein</fullName>
    </recommendedName>
</protein>
<sequence length="501" mass="56833">MTPYFPNGSAVSSAVYCKALKTLGLCHATGKGLSVFSRTVAKNTFLCTCASYFGVSNNRLFNLQNDWLLFNQKSISNTSDTLTIASVVFETYLGKSYVLPDSGVFLFQKIGNNVWEIWSGFRASKLDTIRVYKTGLASKYHIEINDSTEIRMDFRGATLKATTVIFNPSEFIGFNQTITSGLDVYTYMHYPMIQILGYQLNFNYTISITDDHGWSNGNGSFSGLIGILQREESDFGAAGSLMRLDRMTAVDFTVGTVSLESNILFKQPMLSSITNIHIKPFKYEVWQITLYMLIGFVLILLFLNKFKANRSPSITVLDIIGLVHGAICQQGYTIVLILNSIKIVVFVLFLTTFFLFNAYSASIVSLFQSTSSSINNVKDFLHEKSMTMSIQIASYAKPYFNETTNEILRKLYDMKIKPYDENNSFTDAQKGIERIRTEFHGFMVEKTSAYQIINKKWREEEKCGLYEIQLFKLPVLAIPVVKKSGHKDVFKQKYVFVYVLR</sequence>
<dbReference type="InterPro" id="IPR052192">
    <property type="entry name" value="Insect_Ionotropic_Sensory_Rcpt"/>
</dbReference>
<evidence type="ECO:0000256" key="3">
    <source>
        <dbReference type="ARBA" id="ARBA00022448"/>
    </source>
</evidence>
<evidence type="ECO:0000256" key="5">
    <source>
        <dbReference type="ARBA" id="ARBA00022692"/>
    </source>
</evidence>
<evidence type="ECO:0000256" key="2">
    <source>
        <dbReference type="ARBA" id="ARBA00008685"/>
    </source>
</evidence>
<keyword evidence="12" id="KW-0407">Ion channel</keyword>
<feature type="transmembrane region" description="Helical" evidence="13">
    <location>
        <begin position="285"/>
        <end position="303"/>
    </location>
</feature>
<dbReference type="RefSeq" id="XP_029347065.1">
    <property type="nucleotide sequence ID" value="XM_029491205.1"/>
</dbReference>
<evidence type="ECO:0000256" key="1">
    <source>
        <dbReference type="ARBA" id="ARBA00004651"/>
    </source>
</evidence>
<keyword evidence="5 13" id="KW-0812">Transmembrane</keyword>
<evidence type="ECO:0000256" key="6">
    <source>
        <dbReference type="ARBA" id="ARBA00022989"/>
    </source>
</evidence>
<dbReference type="SUPFAM" id="SSF53850">
    <property type="entry name" value="Periplasmic binding protein-like II"/>
    <property type="match status" value="1"/>
</dbReference>
<keyword evidence="3" id="KW-0813">Transport</keyword>
<dbReference type="PANTHER" id="PTHR42643:SF33">
    <property type="entry name" value="GLUTAMATE RECEPTOR 2-LIKE PROTEIN"/>
    <property type="match status" value="1"/>
</dbReference>
<dbReference type="EnsemblMetazoa" id="XM_029491205.1">
    <property type="protein sequence ID" value="XP_029347065.1"/>
    <property type="gene ID" value="LOC115034401"/>
</dbReference>
<name>A0A8R2JV73_ACYPI</name>
<dbReference type="PANTHER" id="PTHR42643">
    <property type="entry name" value="IONOTROPIC RECEPTOR 20A-RELATED"/>
    <property type="match status" value="1"/>
</dbReference>
<keyword evidence="9" id="KW-0675">Receptor</keyword>
<dbReference type="OrthoDB" id="9997229at2759"/>
<dbReference type="GO" id="GO:0015276">
    <property type="term" value="F:ligand-gated monoatomic ion channel activity"/>
    <property type="evidence" value="ECO:0007669"/>
    <property type="project" value="InterPro"/>
</dbReference>
<dbReference type="Gene3D" id="3.40.190.10">
    <property type="entry name" value="Periplasmic binding protein-like II"/>
    <property type="match status" value="1"/>
</dbReference>
<keyword evidence="4" id="KW-1003">Cell membrane</keyword>
<reference evidence="16" key="2">
    <citation type="submission" date="2022-06" db="UniProtKB">
        <authorList>
            <consortium name="EnsemblMetazoa"/>
        </authorList>
    </citation>
    <scope>IDENTIFICATION</scope>
</reference>
<evidence type="ECO:0000256" key="11">
    <source>
        <dbReference type="ARBA" id="ARBA00023286"/>
    </source>
</evidence>
<reference evidence="17" key="1">
    <citation type="submission" date="2010-06" db="EMBL/GenBank/DDBJ databases">
        <authorList>
            <person name="Jiang H."/>
            <person name="Abraham K."/>
            <person name="Ali S."/>
            <person name="Alsbrooks S.L."/>
            <person name="Anim B.N."/>
            <person name="Anosike U.S."/>
            <person name="Attaway T."/>
            <person name="Bandaranaike D.P."/>
            <person name="Battles P.K."/>
            <person name="Bell S.N."/>
            <person name="Bell A.V."/>
            <person name="Beltran B."/>
            <person name="Bickham C."/>
            <person name="Bustamante Y."/>
            <person name="Caleb T."/>
            <person name="Canada A."/>
            <person name="Cardenas V."/>
            <person name="Carter K."/>
            <person name="Chacko J."/>
            <person name="Chandrabose M.N."/>
            <person name="Chavez D."/>
            <person name="Chavez A."/>
            <person name="Chen L."/>
            <person name="Chu H.-S."/>
            <person name="Claassen K.J."/>
            <person name="Cockrell R."/>
            <person name="Collins M."/>
            <person name="Cooper J.A."/>
            <person name="Cree A."/>
            <person name="Curry S.M."/>
            <person name="Da Y."/>
            <person name="Dao M.D."/>
            <person name="Das B."/>
            <person name="Davila M.-L."/>
            <person name="Davy-Carroll L."/>
            <person name="Denson S."/>
            <person name="Dinh H."/>
            <person name="Ebong V.E."/>
            <person name="Edwards J.R."/>
            <person name="Egan A."/>
            <person name="El-Daye J."/>
            <person name="Escobedo L."/>
            <person name="Fernandez S."/>
            <person name="Fernando P.R."/>
            <person name="Flagg N."/>
            <person name="Forbes L.D."/>
            <person name="Fowler R.G."/>
            <person name="Fu Q."/>
            <person name="Gabisi R.A."/>
            <person name="Ganer J."/>
            <person name="Garbino Pronczuk A."/>
            <person name="Garcia R.M."/>
            <person name="Garner T."/>
            <person name="Garrett T.E."/>
            <person name="Gonzalez D.A."/>
            <person name="Hamid H."/>
            <person name="Hawkins E.S."/>
            <person name="Hirani K."/>
            <person name="Hogues M.E."/>
            <person name="Hollins B."/>
            <person name="Hsiao C.-H."/>
            <person name="Jabil R."/>
            <person name="James M.L."/>
            <person name="Jhangiani S.N."/>
            <person name="Johnson B."/>
            <person name="Johnson Q."/>
            <person name="Joshi V."/>
            <person name="Kalu J.B."/>
            <person name="Kam C."/>
            <person name="Kashfia A."/>
            <person name="Keebler J."/>
            <person name="Kisamo H."/>
            <person name="Kovar C.L."/>
            <person name="Lago L.A."/>
            <person name="Lai C.-Y."/>
            <person name="Laidlaw J."/>
            <person name="Lara F."/>
            <person name="Le T.-K."/>
            <person name="Lee S.L."/>
            <person name="Legall F.H."/>
            <person name="Lemon S.J."/>
            <person name="Lewis L.R."/>
            <person name="Li B."/>
            <person name="Liu Y."/>
            <person name="Liu Y.-S."/>
            <person name="Lopez J."/>
            <person name="Lozado R.J."/>
            <person name="Lu J."/>
            <person name="Madu R.C."/>
            <person name="Maheshwari M."/>
            <person name="Maheshwari R."/>
            <person name="Malloy K."/>
            <person name="Martinez E."/>
            <person name="Mathew T."/>
            <person name="Mercado I.C."/>
            <person name="Mercado C."/>
            <person name="Meyer B."/>
            <person name="Montgomery K."/>
            <person name="Morgan M.B."/>
            <person name="Munidasa M."/>
            <person name="Nazareth L.V."/>
            <person name="Nelson J."/>
            <person name="Ng B.M."/>
            <person name="Nguyen N.B."/>
            <person name="Nguyen P.Q."/>
            <person name="Nguyen T."/>
            <person name="Obregon M."/>
            <person name="Okwuonu G.O."/>
            <person name="Onwere C.G."/>
            <person name="Orozco G."/>
            <person name="Parra A."/>
            <person name="Patel S."/>
            <person name="Patil S."/>
            <person name="Perez A."/>
            <person name="Perez Y."/>
            <person name="Pham C."/>
            <person name="Primus E.L."/>
            <person name="Pu L.-L."/>
            <person name="Puazo M."/>
            <person name="Qin X."/>
            <person name="Quiroz J.B."/>
            <person name="Reese J."/>
            <person name="Richards S."/>
            <person name="Rives C.M."/>
            <person name="Robberts R."/>
            <person name="Ruiz S.J."/>
            <person name="Ruiz M.J."/>
            <person name="Santibanez J."/>
            <person name="Schneider B.W."/>
            <person name="Sisson I."/>
            <person name="Smith M."/>
            <person name="Sodergren E."/>
            <person name="Song X.-Z."/>
            <person name="Song B.B."/>
            <person name="Summersgill H."/>
            <person name="Thelus R."/>
            <person name="Thornton R.D."/>
            <person name="Trejos Z.Y."/>
            <person name="Usmani K."/>
            <person name="Vattathil S."/>
            <person name="Villasana D."/>
            <person name="Walker D.L."/>
            <person name="Wang S."/>
            <person name="Wang K."/>
            <person name="White C.S."/>
            <person name="Williams A.C."/>
            <person name="Williamson J."/>
            <person name="Wilson K."/>
            <person name="Woghiren I.O."/>
            <person name="Woodworth J.R."/>
            <person name="Worley K.C."/>
            <person name="Wright R.A."/>
            <person name="Wu W."/>
            <person name="Young L."/>
            <person name="Zhang L."/>
            <person name="Zhang J."/>
            <person name="Zhu Y."/>
            <person name="Muzny D.M."/>
            <person name="Weinstock G."/>
            <person name="Gibbs R.A."/>
        </authorList>
    </citation>
    <scope>NUCLEOTIDE SEQUENCE [LARGE SCALE GENOMIC DNA]</scope>
    <source>
        <strain evidence="17">LSR1</strain>
    </source>
</reference>
<evidence type="ECO:0000313" key="17">
    <source>
        <dbReference type="Proteomes" id="UP000007819"/>
    </source>
</evidence>
<dbReference type="GO" id="GO:0005886">
    <property type="term" value="C:plasma membrane"/>
    <property type="evidence" value="ECO:0007669"/>
    <property type="project" value="UniProtKB-SubCell"/>
</dbReference>
<dbReference type="KEGG" id="api:115034401"/>
<evidence type="ECO:0000256" key="13">
    <source>
        <dbReference type="SAM" id="Phobius"/>
    </source>
</evidence>
<feature type="transmembrane region" description="Helical" evidence="13">
    <location>
        <begin position="343"/>
        <end position="367"/>
    </location>
</feature>
<feature type="domain" description="Ionotropic glutamate receptor L-glutamate and glycine-binding" evidence="15">
    <location>
        <begin position="179"/>
        <end position="268"/>
    </location>
</feature>
<feature type="domain" description="Ionotropic glutamate receptor C-terminal" evidence="14">
    <location>
        <begin position="283"/>
        <end position="421"/>
    </location>
</feature>
<dbReference type="Proteomes" id="UP000007819">
    <property type="component" value="Chromosome A3"/>
</dbReference>
<accession>A0A8R2JV73</accession>
<keyword evidence="17" id="KW-1185">Reference proteome</keyword>
<dbReference type="AlphaFoldDB" id="A0A8R2JV73"/>
<dbReference type="Pfam" id="PF10613">
    <property type="entry name" value="Lig_chan-Glu_bd"/>
    <property type="match status" value="1"/>
</dbReference>
<evidence type="ECO:0000256" key="12">
    <source>
        <dbReference type="ARBA" id="ARBA00023303"/>
    </source>
</evidence>
<dbReference type="InterPro" id="IPR019594">
    <property type="entry name" value="Glu/Gly-bd"/>
</dbReference>
<evidence type="ECO:0000256" key="9">
    <source>
        <dbReference type="ARBA" id="ARBA00023170"/>
    </source>
</evidence>
<dbReference type="GeneID" id="115034401"/>
<dbReference type="Pfam" id="PF00060">
    <property type="entry name" value="Lig_chan"/>
    <property type="match status" value="1"/>
</dbReference>
<dbReference type="InterPro" id="IPR001320">
    <property type="entry name" value="Iontro_rcpt_C"/>
</dbReference>
<dbReference type="Gene3D" id="1.10.287.70">
    <property type="match status" value="1"/>
</dbReference>
<dbReference type="GO" id="GO:0050906">
    <property type="term" value="P:detection of stimulus involved in sensory perception"/>
    <property type="evidence" value="ECO:0007669"/>
    <property type="project" value="UniProtKB-ARBA"/>
</dbReference>
<evidence type="ECO:0008006" key="18">
    <source>
        <dbReference type="Google" id="ProtNLM"/>
    </source>
</evidence>